<dbReference type="Pfam" id="PF05007">
    <property type="entry name" value="Mannosyl_trans"/>
    <property type="match status" value="1"/>
</dbReference>
<feature type="transmembrane region" description="Helical" evidence="13">
    <location>
        <begin position="134"/>
        <end position="150"/>
    </location>
</feature>
<proteinExistence type="inferred from homology"/>
<keyword evidence="7 13" id="KW-0812">Transmembrane</keyword>
<protein>
    <recommendedName>
        <fullName evidence="12 13">GPI alpha-1,4-mannosyltransferase I, catalytic subunit</fullName>
        <ecNumber evidence="13">2.4.1.-</ecNumber>
    </recommendedName>
    <alternativeName>
        <fullName evidence="13">GPI mannosyltransferase I</fullName>
    </alternativeName>
</protein>
<comment type="caution">
    <text evidence="13">Lacks conserved residue(s) required for the propagation of feature annotation.</text>
</comment>
<dbReference type="EC" id="2.4.1.-" evidence="13"/>
<dbReference type="GO" id="GO:0005789">
    <property type="term" value="C:endoplasmic reticulum membrane"/>
    <property type="evidence" value="ECO:0007669"/>
    <property type="project" value="UniProtKB-SubCell"/>
</dbReference>
<feature type="transmembrane region" description="Helical" evidence="13">
    <location>
        <begin position="6"/>
        <end position="24"/>
    </location>
</feature>
<dbReference type="EMBL" id="VXIV02002684">
    <property type="protein sequence ID" value="KAF6023632.1"/>
    <property type="molecule type" value="Genomic_DNA"/>
</dbReference>
<keyword evidence="9 13" id="KW-1133">Transmembrane helix</keyword>
<keyword evidence="5 13" id="KW-0328">Glycosyltransferase</keyword>
<evidence type="ECO:0000313" key="14">
    <source>
        <dbReference type="EMBL" id="KAF6023632.1"/>
    </source>
</evidence>
<dbReference type="OrthoDB" id="1741594at2759"/>
<comment type="similarity">
    <text evidence="3 13">Belongs to the PIGM family.</text>
</comment>
<evidence type="ECO:0000256" key="12">
    <source>
        <dbReference type="ARBA" id="ARBA00093608"/>
    </source>
</evidence>
<evidence type="ECO:0000256" key="6">
    <source>
        <dbReference type="ARBA" id="ARBA00022679"/>
    </source>
</evidence>
<dbReference type="InterPro" id="IPR007704">
    <property type="entry name" value="PIG-M"/>
</dbReference>
<dbReference type="PANTHER" id="PTHR12886">
    <property type="entry name" value="PIG-M MANNOSYLTRANSFERASE"/>
    <property type="match status" value="1"/>
</dbReference>
<sequence>MPFGSLSVILFGGVLLRLLLIGYGEWQDKAFDLQYTDIDYSVFSDAAAHVYKGGSPYERETFRYTPLIAYLLVPNVFIHPCFGKLLFSLLDILHGFLLFKILELRGVSHAVGSICTAAWVFNPLPLVVSTRGNAESVLACMVVGTLYLILKKQNVLAALLFALAVHTKTYPIVYAPSIYLLMNEQYGLSYRTKAKLSYNMF</sequence>
<evidence type="ECO:0000256" key="3">
    <source>
        <dbReference type="ARBA" id="ARBA00011071"/>
    </source>
</evidence>
<dbReference type="GO" id="GO:1990529">
    <property type="term" value="C:glycosylphosphatidylinositol-mannosyltransferase I complex"/>
    <property type="evidence" value="ECO:0007669"/>
    <property type="project" value="TreeGrafter"/>
</dbReference>
<comment type="function">
    <text evidence="11 13">Catalytic subunit of the glycosylphosphatidylinositol-mannosyltransferase I complex which catalyzes the transfer of the first mannose, via an alpha-1,4 bond from a dolichol-phosphate-mannose (Dol-P-Man) to the glucosaminyl acyl phosphatidylinositol (GlcN-(acyl)PI) intermediate to generate alpha-D-Man-(1-&gt;4)-alpha-D-GlcN-(1-&gt;6)-(1-radyl,2-acyl-sn-glycero-3-phospho)-2-acyl-inositol and participates in the sixth step of the glycosylphosphatidylinositol-anchor biosynthesis.</text>
</comment>
<reference evidence="14" key="1">
    <citation type="submission" date="2020-06" db="EMBL/GenBank/DDBJ databases">
        <title>Draft genome of Bugula neritina, a colonial animal packing powerful symbionts and potential medicines.</title>
        <authorList>
            <person name="Rayko M."/>
        </authorList>
    </citation>
    <scope>NUCLEOTIDE SEQUENCE [LARGE SCALE GENOMIC DNA]</scope>
    <source>
        <strain evidence="14">Kwan_BN1</strain>
    </source>
</reference>
<evidence type="ECO:0000256" key="4">
    <source>
        <dbReference type="ARBA" id="ARBA00022502"/>
    </source>
</evidence>
<evidence type="ECO:0000256" key="5">
    <source>
        <dbReference type="ARBA" id="ARBA00022676"/>
    </source>
</evidence>
<keyword evidence="8 13" id="KW-0256">Endoplasmic reticulum</keyword>
<dbReference type="PANTHER" id="PTHR12886:SF0">
    <property type="entry name" value="GPI MANNOSYLTRANSFERASE 1"/>
    <property type="match status" value="1"/>
</dbReference>
<dbReference type="UniPathway" id="UPA00196"/>
<evidence type="ECO:0000256" key="8">
    <source>
        <dbReference type="ARBA" id="ARBA00022824"/>
    </source>
</evidence>
<keyword evidence="10 13" id="KW-0472">Membrane</keyword>
<dbReference type="GO" id="GO:0004376">
    <property type="term" value="F:GPI mannosyltransferase activity"/>
    <property type="evidence" value="ECO:0007669"/>
    <property type="project" value="InterPro"/>
</dbReference>
<name>A0A7J7JBJ9_BUGNE</name>
<gene>
    <name evidence="14" type="ORF">EB796_018059</name>
</gene>
<evidence type="ECO:0000256" key="1">
    <source>
        <dbReference type="ARBA" id="ARBA00004477"/>
    </source>
</evidence>
<feature type="transmembrane region" description="Helical" evidence="13">
    <location>
        <begin position="67"/>
        <end position="87"/>
    </location>
</feature>
<dbReference type="AlphaFoldDB" id="A0A7J7JBJ9"/>
<evidence type="ECO:0000256" key="7">
    <source>
        <dbReference type="ARBA" id="ARBA00022692"/>
    </source>
</evidence>
<evidence type="ECO:0000256" key="10">
    <source>
        <dbReference type="ARBA" id="ARBA00023136"/>
    </source>
</evidence>
<dbReference type="GO" id="GO:0006506">
    <property type="term" value="P:GPI anchor biosynthetic process"/>
    <property type="evidence" value="ECO:0007669"/>
    <property type="project" value="UniProtKB-UniPathway"/>
</dbReference>
<keyword evidence="15" id="KW-1185">Reference proteome</keyword>
<keyword evidence="6 13" id="KW-0808">Transferase</keyword>
<evidence type="ECO:0000256" key="2">
    <source>
        <dbReference type="ARBA" id="ARBA00004687"/>
    </source>
</evidence>
<comment type="caution">
    <text evidence="14">The sequence shown here is derived from an EMBL/GenBank/DDBJ whole genome shotgun (WGS) entry which is preliminary data.</text>
</comment>
<comment type="pathway">
    <text evidence="2 13">Glycolipid biosynthesis; glycosylphosphatidylinositol-anchor biosynthesis.</text>
</comment>
<evidence type="ECO:0000313" key="15">
    <source>
        <dbReference type="Proteomes" id="UP000593567"/>
    </source>
</evidence>
<comment type="subcellular location">
    <subcellularLocation>
        <location evidence="1 13">Endoplasmic reticulum membrane</location>
        <topology evidence="1 13">Multi-pass membrane protein</topology>
    </subcellularLocation>
</comment>
<evidence type="ECO:0000256" key="11">
    <source>
        <dbReference type="ARBA" id="ARBA00093408"/>
    </source>
</evidence>
<organism evidence="14 15">
    <name type="scientific">Bugula neritina</name>
    <name type="common">Brown bryozoan</name>
    <name type="synonym">Sertularia neritina</name>
    <dbReference type="NCBI Taxonomy" id="10212"/>
    <lineage>
        <taxon>Eukaryota</taxon>
        <taxon>Metazoa</taxon>
        <taxon>Spiralia</taxon>
        <taxon>Lophotrochozoa</taxon>
        <taxon>Bryozoa</taxon>
        <taxon>Gymnolaemata</taxon>
        <taxon>Cheilostomatida</taxon>
        <taxon>Flustrina</taxon>
        <taxon>Buguloidea</taxon>
        <taxon>Bugulidae</taxon>
        <taxon>Bugula</taxon>
    </lineage>
</organism>
<evidence type="ECO:0000256" key="13">
    <source>
        <dbReference type="RuleBase" id="RU365064"/>
    </source>
</evidence>
<dbReference type="GO" id="GO:0051751">
    <property type="term" value="F:alpha-1,4-mannosyltransferase activity"/>
    <property type="evidence" value="ECO:0007669"/>
    <property type="project" value="InterPro"/>
</dbReference>
<evidence type="ECO:0000256" key="9">
    <source>
        <dbReference type="ARBA" id="ARBA00022989"/>
    </source>
</evidence>
<feature type="transmembrane region" description="Helical" evidence="13">
    <location>
        <begin position="156"/>
        <end position="181"/>
    </location>
</feature>
<keyword evidence="4 13" id="KW-0337">GPI-anchor biosynthesis</keyword>
<dbReference type="Proteomes" id="UP000593567">
    <property type="component" value="Unassembled WGS sequence"/>
</dbReference>
<accession>A0A7J7JBJ9</accession>